<proteinExistence type="predicted"/>
<keyword evidence="2" id="KW-1185">Reference proteome</keyword>
<name>S0A0V4_9CAUD</name>
<gene>
    <name evidence="1" type="ORF">Phi38:1_gp087</name>
</gene>
<accession>S0A0V4</accession>
<dbReference type="KEGG" id="vg:16796804"/>
<dbReference type="GeneID" id="16796804"/>
<dbReference type="Proteomes" id="UP000014715">
    <property type="component" value="Segment"/>
</dbReference>
<reference evidence="1 2" key="1">
    <citation type="journal article" date="2013" name="Proc. Natl. Acad. Sci. U.S.A.">
        <title>Twelve previously unknown phage genera are ubiquitous in global oceans.</title>
        <authorList>
            <person name="Holmfeldt K."/>
            <person name="Solonenko N."/>
            <person name="Shah M."/>
            <person name="Corrier K."/>
            <person name="Riemann L."/>
            <person name="Verberkmoes N.C."/>
            <person name="Sullivan M.B."/>
        </authorList>
    </citation>
    <scope>NUCLEOTIDE SEQUENCE [LARGE SCALE GENOMIC DNA]</scope>
    <source>
        <strain evidence="1">Phi38:1</strain>
    </source>
</reference>
<evidence type="ECO:0000313" key="2">
    <source>
        <dbReference type="Proteomes" id="UP000014715"/>
    </source>
</evidence>
<sequence length="443" mass="47357">MARIKNTQIYDYDASPSPEDYLIGTDSQDNLRTRSYLIGDIIALRNSFLGLPDTPNSFEGQSGKTLIVNDDEDGLIFGESASSFLSLLDTPDTFTGQSGKSIIVNNDEDGVVFGEAISKFLSLSDTPSSYVAQAGKSVLVNAQGTGLTFGESTSTFLSLSDTPDDYEFRKGWILKVNDDEDGIKFQQDNYVTLDTVQTINAAKTFNGVVRTNNIIADDLITANSSVYITGGLRVGKSGSTGSITIFPSTSLLAQNTTTSHSYFSAVGTGSGIEGFTFKPGGIKFAGTLNFDGFTSNRVHSFQDRDGTVAYLDDVISQESGSFTATLGDSNGRYSYSQGSSVGSYVKTGKVINFSINIRTSGTTDNGGTAGLLSISGFDFLDDELFEYNQVFACLFNNKQYHGTIHGDNTIIFREIGGSISTAVIATSLPNSTQVYMTGSIVLN</sequence>
<organism evidence="1 2">
    <name type="scientific">Cellulophaga phage phi38:1</name>
    <dbReference type="NCBI Taxonomy" id="1327977"/>
    <lineage>
        <taxon>Viruses</taxon>
        <taxon>Duplodnaviria</taxon>
        <taxon>Heunggongvirae</taxon>
        <taxon>Uroviricota</taxon>
        <taxon>Caudoviricetes</taxon>
        <taxon>Pervagoviridae</taxon>
        <taxon>Callevirus</taxon>
        <taxon>Callevirus phi38una</taxon>
    </lineage>
</organism>
<dbReference type="EMBL" id="KC821614">
    <property type="protein sequence ID" value="AGO48117.1"/>
    <property type="molecule type" value="Genomic_DNA"/>
</dbReference>
<reference evidence="2" key="2">
    <citation type="submission" date="2013-03" db="EMBL/GenBank/DDBJ databases">
        <title>The Cellulophaga phages: a novel, diverse, and globally ubiquitous model system.</title>
        <authorList>
            <person name="Holmfeldt K."/>
            <person name="Solonenko N."/>
            <person name="Shah M."/>
            <person name="Corrier K."/>
            <person name="Riemann L."/>
            <person name="VerBerkmoes N.C."/>
            <person name="Sullivan M.B."/>
        </authorList>
    </citation>
    <scope>NUCLEOTIDE SEQUENCE [LARGE SCALE GENOMIC DNA]</scope>
</reference>
<protein>
    <submittedName>
        <fullName evidence="1">Putative tail protein</fullName>
    </submittedName>
</protein>
<dbReference type="RefSeq" id="YP_008241468.1">
    <property type="nucleotide sequence ID" value="NC_021796.1"/>
</dbReference>
<evidence type="ECO:0000313" key="1">
    <source>
        <dbReference type="EMBL" id="AGO48117.1"/>
    </source>
</evidence>